<dbReference type="EMBL" id="AL606657">
    <property type="protein sequence ID" value="CAD41730.3"/>
    <property type="molecule type" value="Genomic_DNA"/>
</dbReference>
<sequence>MTAPGVAGGTMDISGDTLYLSVNYFGTNPWTYMDRRGQRLETSAANADAPGAWVSMPWCLVLTH</sequence>
<dbReference type="Proteomes" id="UP000000763">
    <property type="component" value="Chromosome 4"/>
</dbReference>
<evidence type="ECO:0000313" key="2">
    <source>
        <dbReference type="Proteomes" id="UP000000763"/>
    </source>
</evidence>
<accession>Q7XTU7</accession>
<evidence type="ECO:0000313" key="1">
    <source>
        <dbReference type="EMBL" id="CAD41730.3"/>
    </source>
</evidence>
<name>Q7XTU7_ORYSJ</name>
<reference evidence="2" key="2">
    <citation type="journal article" date="2008" name="Nucleic Acids Res.">
        <title>The rice annotation project database (RAP-DB): 2008 update.</title>
        <authorList>
            <consortium name="The rice annotation project (RAP)"/>
        </authorList>
    </citation>
    <scope>GENOME REANNOTATION</scope>
    <source>
        <strain evidence="2">cv. Nipponbare</strain>
    </source>
</reference>
<protein>
    <submittedName>
        <fullName evidence="1">OSJNBb0034I13.11 protein</fullName>
    </submittedName>
</protein>
<organism evidence="1 2">
    <name type="scientific">Oryza sativa subsp. japonica</name>
    <name type="common">Rice</name>
    <dbReference type="NCBI Taxonomy" id="39947"/>
    <lineage>
        <taxon>Eukaryota</taxon>
        <taxon>Viridiplantae</taxon>
        <taxon>Streptophyta</taxon>
        <taxon>Embryophyta</taxon>
        <taxon>Tracheophyta</taxon>
        <taxon>Spermatophyta</taxon>
        <taxon>Magnoliopsida</taxon>
        <taxon>Liliopsida</taxon>
        <taxon>Poales</taxon>
        <taxon>Poaceae</taxon>
        <taxon>BOP clade</taxon>
        <taxon>Oryzoideae</taxon>
        <taxon>Oryzeae</taxon>
        <taxon>Oryzinae</taxon>
        <taxon>Oryza</taxon>
        <taxon>Oryza sativa</taxon>
    </lineage>
</organism>
<gene>
    <name evidence="1" type="primary">OSJNBb0034I13.11</name>
</gene>
<proteinExistence type="predicted"/>
<dbReference type="AlphaFoldDB" id="Q7XTU7"/>
<reference evidence="2" key="1">
    <citation type="journal article" date="2005" name="Nature">
        <title>The map-based sequence of the rice genome.</title>
        <authorList>
            <consortium name="International rice genome sequencing project (IRGSP)"/>
            <person name="Matsumoto T."/>
            <person name="Wu J."/>
            <person name="Kanamori H."/>
            <person name="Katayose Y."/>
            <person name="Fujisawa M."/>
            <person name="Namiki N."/>
            <person name="Mizuno H."/>
            <person name="Yamamoto K."/>
            <person name="Antonio B.A."/>
            <person name="Baba T."/>
            <person name="Sakata K."/>
            <person name="Nagamura Y."/>
            <person name="Aoki H."/>
            <person name="Arikawa K."/>
            <person name="Arita K."/>
            <person name="Bito T."/>
            <person name="Chiden Y."/>
            <person name="Fujitsuka N."/>
            <person name="Fukunaka R."/>
            <person name="Hamada M."/>
            <person name="Harada C."/>
            <person name="Hayashi A."/>
            <person name="Hijishita S."/>
            <person name="Honda M."/>
            <person name="Hosokawa S."/>
            <person name="Ichikawa Y."/>
            <person name="Idonuma A."/>
            <person name="Iijima M."/>
            <person name="Ikeda M."/>
            <person name="Ikeno M."/>
            <person name="Ito K."/>
            <person name="Ito S."/>
            <person name="Ito T."/>
            <person name="Ito Y."/>
            <person name="Ito Y."/>
            <person name="Iwabuchi A."/>
            <person name="Kamiya K."/>
            <person name="Karasawa W."/>
            <person name="Kurita K."/>
            <person name="Katagiri S."/>
            <person name="Kikuta A."/>
            <person name="Kobayashi H."/>
            <person name="Kobayashi N."/>
            <person name="Machita K."/>
            <person name="Maehara T."/>
            <person name="Masukawa M."/>
            <person name="Mizubayashi T."/>
            <person name="Mukai Y."/>
            <person name="Nagasaki H."/>
            <person name="Nagata Y."/>
            <person name="Naito S."/>
            <person name="Nakashima M."/>
            <person name="Nakama Y."/>
            <person name="Nakamichi Y."/>
            <person name="Nakamura M."/>
            <person name="Meguro A."/>
            <person name="Negishi M."/>
            <person name="Ohta I."/>
            <person name="Ohta T."/>
            <person name="Okamoto M."/>
            <person name="Ono N."/>
            <person name="Saji S."/>
            <person name="Sakaguchi M."/>
            <person name="Sakai K."/>
            <person name="Shibata M."/>
            <person name="Shimokawa T."/>
            <person name="Song J."/>
            <person name="Takazaki Y."/>
            <person name="Terasawa K."/>
            <person name="Tsugane M."/>
            <person name="Tsuji K."/>
            <person name="Ueda S."/>
            <person name="Waki K."/>
            <person name="Yamagata H."/>
            <person name="Yamamoto M."/>
            <person name="Yamamoto S."/>
            <person name="Yamane H."/>
            <person name="Yoshiki S."/>
            <person name="Yoshihara R."/>
            <person name="Yukawa K."/>
            <person name="Zhong H."/>
            <person name="Yano M."/>
            <person name="Yuan Q."/>
            <person name="Ouyang S."/>
            <person name="Liu J."/>
            <person name="Jones K.M."/>
            <person name="Gansberger K."/>
            <person name="Moffat K."/>
            <person name="Hill J."/>
            <person name="Bera J."/>
            <person name="Fadrosh D."/>
            <person name="Jin S."/>
            <person name="Johri S."/>
            <person name="Kim M."/>
            <person name="Overton L."/>
            <person name="Reardon M."/>
            <person name="Tsitrin T."/>
            <person name="Vuong H."/>
            <person name="Weaver B."/>
            <person name="Ciecko A."/>
            <person name="Tallon L."/>
            <person name="Jackson J."/>
            <person name="Pai G."/>
            <person name="Aken S.V."/>
            <person name="Utterback T."/>
            <person name="Reidmuller S."/>
            <person name="Feldblyum T."/>
            <person name="Hsiao J."/>
            <person name="Zismann V."/>
            <person name="Iobst S."/>
            <person name="de Vazeille A.R."/>
            <person name="Buell C.R."/>
            <person name="Ying K."/>
            <person name="Li Y."/>
            <person name="Lu T."/>
            <person name="Huang Y."/>
            <person name="Zhao Q."/>
            <person name="Feng Q."/>
            <person name="Zhang L."/>
            <person name="Zhu J."/>
            <person name="Weng Q."/>
            <person name="Mu J."/>
            <person name="Lu Y."/>
            <person name="Fan D."/>
            <person name="Liu Y."/>
            <person name="Guan J."/>
            <person name="Zhang Y."/>
            <person name="Yu S."/>
            <person name="Liu X."/>
            <person name="Zhang Y."/>
            <person name="Hong G."/>
            <person name="Han B."/>
            <person name="Choisne N."/>
            <person name="Demange N."/>
            <person name="Orjeda G."/>
            <person name="Samain S."/>
            <person name="Cattolico L."/>
            <person name="Pelletier E."/>
            <person name="Couloux A."/>
            <person name="Segurens B."/>
            <person name="Wincker P."/>
            <person name="D'Hont A."/>
            <person name="Scarpelli C."/>
            <person name="Weissenbach J."/>
            <person name="Salanoubat M."/>
            <person name="Quetier F."/>
            <person name="Yu Y."/>
            <person name="Kim H.R."/>
            <person name="Rambo T."/>
            <person name="Currie J."/>
            <person name="Collura K."/>
            <person name="Luo M."/>
            <person name="Yang T."/>
            <person name="Ammiraju J.S.S."/>
            <person name="Engler F."/>
            <person name="Soderlund C."/>
            <person name="Wing R.A."/>
            <person name="Palmer L.E."/>
            <person name="de la Bastide M."/>
            <person name="Spiegel L."/>
            <person name="Nascimento L."/>
            <person name="Zutavern T."/>
            <person name="O'Shaughnessy A."/>
            <person name="Dike S."/>
            <person name="Dedhia N."/>
            <person name="Preston R."/>
            <person name="Balija V."/>
            <person name="McCombie W.R."/>
            <person name="Chow T."/>
            <person name="Chen H."/>
            <person name="Chung M."/>
            <person name="Chen C."/>
            <person name="Shaw J."/>
            <person name="Wu H."/>
            <person name="Hsiao K."/>
            <person name="Chao Y."/>
            <person name="Chu M."/>
            <person name="Cheng C."/>
            <person name="Hour A."/>
            <person name="Lee P."/>
            <person name="Lin S."/>
            <person name="Lin Y."/>
            <person name="Liou J."/>
            <person name="Liu S."/>
            <person name="Hsing Y."/>
            <person name="Raghuvanshi S."/>
            <person name="Mohanty A."/>
            <person name="Bharti A.K."/>
            <person name="Gaur A."/>
            <person name="Gupta V."/>
            <person name="Kumar D."/>
            <person name="Ravi V."/>
            <person name="Vij S."/>
            <person name="Kapur A."/>
            <person name="Khurana P."/>
            <person name="Khurana P."/>
            <person name="Khurana J.P."/>
            <person name="Tyagi A.K."/>
            <person name="Gaikwad K."/>
            <person name="Singh A."/>
            <person name="Dalal V."/>
            <person name="Srivastava S."/>
            <person name="Dixit A."/>
            <person name="Pal A.K."/>
            <person name="Ghazi I.A."/>
            <person name="Yadav M."/>
            <person name="Pandit A."/>
            <person name="Bhargava A."/>
            <person name="Sureshbabu K."/>
            <person name="Batra K."/>
            <person name="Sharma T.R."/>
            <person name="Mohapatra T."/>
            <person name="Singh N.K."/>
            <person name="Messing J."/>
            <person name="Nelson A.B."/>
            <person name="Fuks G."/>
            <person name="Kavchok S."/>
            <person name="Keizer G."/>
            <person name="Linton E."/>
            <person name="Llaca V."/>
            <person name="Song R."/>
            <person name="Tanyolac B."/>
            <person name="Young S."/>
            <person name="Ho-Il K."/>
            <person name="Hahn J.H."/>
            <person name="Sangsakoo G."/>
            <person name="Vanavichit A."/>
            <person name="de Mattos Luiz.A.T."/>
            <person name="Zimmer P.D."/>
            <person name="Malone G."/>
            <person name="Dellagostin O."/>
            <person name="de Oliveira A.C."/>
            <person name="Bevan M."/>
            <person name="Bancroft I."/>
            <person name="Minx P."/>
            <person name="Cordum H."/>
            <person name="Wilson R."/>
            <person name="Cheng Z."/>
            <person name="Jin W."/>
            <person name="Jiang J."/>
            <person name="Leong S.A."/>
            <person name="Iwama H."/>
            <person name="Gojobori T."/>
            <person name="Itoh T."/>
            <person name="Niimura Y."/>
            <person name="Fujii Y."/>
            <person name="Habara T."/>
            <person name="Sakai H."/>
            <person name="Sato Y."/>
            <person name="Wilson G."/>
            <person name="Kumar K."/>
            <person name="McCouch S."/>
            <person name="Juretic N."/>
            <person name="Hoen D."/>
            <person name="Wright S."/>
            <person name="Bruskiewich R."/>
            <person name="Bureau T."/>
            <person name="Miyao A."/>
            <person name="Hirochika H."/>
            <person name="Nishikawa T."/>
            <person name="Kadowaki K."/>
            <person name="Sugiura M."/>
            <person name="Burr B."/>
            <person name="Sasaki T."/>
        </authorList>
    </citation>
    <scope>NUCLEOTIDE SEQUENCE [LARGE SCALE GENOMIC DNA]</scope>
    <source>
        <strain evidence="2">cv. Nipponbare</strain>
    </source>
</reference>